<evidence type="ECO:0000313" key="5">
    <source>
        <dbReference type="EMBL" id="NMO04731.1"/>
    </source>
</evidence>
<keyword evidence="2" id="KW-0472">Membrane</keyword>
<evidence type="ECO:0000256" key="1">
    <source>
        <dbReference type="SAM" id="MobiDB-lite"/>
    </source>
</evidence>
<dbReference type="RefSeq" id="WP_170197236.1">
    <property type="nucleotide sequence ID" value="NZ_JABBNB010000040.1"/>
</dbReference>
<dbReference type="PRINTS" id="PR01782">
    <property type="entry name" value="MCEVIRFACTOR"/>
</dbReference>
<feature type="region of interest" description="Disordered" evidence="1">
    <location>
        <begin position="377"/>
        <end position="426"/>
    </location>
</feature>
<comment type="caution">
    <text evidence="5">The sequence shown here is derived from an EMBL/GenBank/DDBJ whole genome shotgun (WGS) entry which is preliminary data.</text>
</comment>
<reference evidence="5 6" key="1">
    <citation type="submission" date="2020-04" db="EMBL/GenBank/DDBJ databases">
        <title>Gordonia sp. nov. TBRC 11910.</title>
        <authorList>
            <person name="Suriyachadkun C."/>
        </authorList>
    </citation>
    <scope>NUCLEOTIDE SEQUENCE [LARGE SCALE GENOMIC DNA]</scope>
    <source>
        <strain evidence="5 6">TBRC 11910</strain>
    </source>
</reference>
<feature type="domain" description="Mce/MlaD" evidence="3">
    <location>
        <begin position="64"/>
        <end position="140"/>
    </location>
</feature>
<feature type="compositionally biased region" description="Low complexity" evidence="1">
    <location>
        <begin position="407"/>
        <end position="426"/>
    </location>
</feature>
<dbReference type="Pfam" id="PF11887">
    <property type="entry name" value="Mce4_CUP1"/>
    <property type="match status" value="1"/>
</dbReference>
<dbReference type="GO" id="GO:0005576">
    <property type="term" value="C:extracellular region"/>
    <property type="evidence" value="ECO:0007669"/>
    <property type="project" value="TreeGrafter"/>
</dbReference>
<evidence type="ECO:0000313" key="6">
    <source>
        <dbReference type="Proteomes" id="UP000550729"/>
    </source>
</evidence>
<dbReference type="InterPro" id="IPR003399">
    <property type="entry name" value="Mce/MlaD"/>
</dbReference>
<dbReference type="EMBL" id="JABBNB010000040">
    <property type="protein sequence ID" value="NMO04731.1"/>
    <property type="molecule type" value="Genomic_DNA"/>
</dbReference>
<dbReference type="AlphaFoldDB" id="A0A848L8C8"/>
<keyword evidence="2" id="KW-0812">Transmembrane</keyword>
<evidence type="ECO:0000259" key="3">
    <source>
        <dbReference type="Pfam" id="PF02470"/>
    </source>
</evidence>
<proteinExistence type="predicted"/>
<evidence type="ECO:0000256" key="2">
    <source>
        <dbReference type="SAM" id="Phobius"/>
    </source>
</evidence>
<feature type="domain" description="Mammalian cell entry C-terminal" evidence="4">
    <location>
        <begin position="143"/>
        <end position="316"/>
    </location>
</feature>
<keyword evidence="2" id="KW-1133">Transmembrane helix</keyword>
<name>A0A848L8C8_9ACTN</name>
<dbReference type="InterPro" id="IPR024516">
    <property type="entry name" value="Mce_C"/>
</dbReference>
<accession>A0A848L8C8</accession>
<dbReference type="Proteomes" id="UP000550729">
    <property type="component" value="Unassembled WGS sequence"/>
</dbReference>
<dbReference type="PANTHER" id="PTHR33371">
    <property type="entry name" value="INTERMEMBRANE PHOSPHOLIPID TRANSPORT SYSTEM BINDING PROTEIN MLAD-RELATED"/>
    <property type="match status" value="1"/>
</dbReference>
<dbReference type="InterPro" id="IPR052336">
    <property type="entry name" value="MlaD_Phospholipid_Transporter"/>
</dbReference>
<organism evidence="5 6">
    <name type="scientific">Gordonia asplenii</name>
    <dbReference type="NCBI Taxonomy" id="2725283"/>
    <lineage>
        <taxon>Bacteria</taxon>
        <taxon>Bacillati</taxon>
        <taxon>Actinomycetota</taxon>
        <taxon>Actinomycetes</taxon>
        <taxon>Mycobacteriales</taxon>
        <taxon>Gordoniaceae</taxon>
        <taxon>Gordonia</taxon>
    </lineage>
</organism>
<dbReference type="PANTHER" id="PTHR33371:SF18">
    <property type="entry name" value="MCE-FAMILY PROTEIN MCE3C"/>
    <property type="match status" value="1"/>
</dbReference>
<gene>
    <name evidence="5" type="ORF">HH308_26260</name>
</gene>
<evidence type="ECO:0000259" key="4">
    <source>
        <dbReference type="Pfam" id="PF11887"/>
    </source>
</evidence>
<keyword evidence="6" id="KW-1185">Reference proteome</keyword>
<feature type="transmembrane region" description="Helical" evidence="2">
    <location>
        <begin position="33"/>
        <end position="53"/>
    </location>
</feature>
<sequence>MSVPFGGLFKNRRSPSGEADAARDDKRGGRSRTAAGVIGVVVIAMVVVVALQMDKLPYLSPISTYSADFDDAGGLVTGDLVVVSGVNVGTVEKIALASTDRGTKARVSFRIQDSVLLGLDTQAAIKTETVLGRRNLTLIPHGPERIKPGGSIPNENTVSPYSLSDALEGATDTLAQTDVDQLNKAISTMTQAFSDTPSSVRGAVDGVSKLSKAIADRDNSLRELLGKANRVSKILGDRNQQVNDLLLDANSLLGELQTRRQAIGLLITGTRDVTAQISGFINDNNAQLKPVLLKLDRVLNVLNDNQKVLGEAIDQLGPYANTLGEAVASGPYFSSLVGIPTFGDYTAVFMKILRQKYPEIWQAYSYTNSLDPGNWTLAPGYDPNKPRTTPTIPYPTAGPPQTTKPRTSYPPLTESPTTTTKPRTGG</sequence>
<dbReference type="NCBIfam" id="TIGR00996">
    <property type="entry name" value="Mtu_fam_mce"/>
    <property type="match status" value="1"/>
</dbReference>
<dbReference type="Pfam" id="PF02470">
    <property type="entry name" value="MlaD"/>
    <property type="match status" value="1"/>
</dbReference>
<dbReference type="InterPro" id="IPR005693">
    <property type="entry name" value="Mce"/>
</dbReference>
<protein>
    <submittedName>
        <fullName evidence="5">MCE family protein</fullName>
    </submittedName>
</protein>